<dbReference type="GO" id="GO:0003723">
    <property type="term" value="F:RNA binding"/>
    <property type="evidence" value="ECO:0007669"/>
    <property type="project" value="UniProtKB-KW"/>
</dbReference>
<dbReference type="InterPro" id="IPR029063">
    <property type="entry name" value="SAM-dependent_MTases_sf"/>
</dbReference>
<keyword evidence="2" id="KW-0698">rRNA processing</keyword>
<dbReference type="SMART" id="SM00650">
    <property type="entry name" value="rADc"/>
    <property type="match status" value="1"/>
</dbReference>
<keyword evidence="5" id="KW-0949">S-adenosyl-L-methionine</keyword>
<dbReference type="InterPro" id="IPR023165">
    <property type="entry name" value="rRNA_Ade_diMease-like_C"/>
</dbReference>
<evidence type="ECO:0000256" key="3">
    <source>
        <dbReference type="ARBA" id="ARBA00022603"/>
    </source>
</evidence>
<dbReference type="PROSITE" id="PS51689">
    <property type="entry name" value="SAM_RNA_A_N6_MT"/>
    <property type="match status" value="1"/>
</dbReference>
<dbReference type="InterPro" id="IPR001737">
    <property type="entry name" value="KsgA/Erm"/>
</dbReference>
<dbReference type="Gene3D" id="3.40.50.150">
    <property type="entry name" value="Vaccinia Virus protein VP39"/>
    <property type="match status" value="1"/>
</dbReference>
<gene>
    <name evidence="8" type="ORF">METZ01_LOCUS302590</name>
</gene>
<keyword evidence="1" id="KW-0963">Cytoplasm</keyword>
<evidence type="ECO:0000256" key="5">
    <source>
        <dbReference type="ARBA" id="ARBA00022691"/>
    </source>
</evidence>
<dbReference type="InterPro" id="IPR020598">
    <property type="entry name" value="rRNA_Ade_methylase_Trfase_N"/>
</dbReference>
<feature type="non-terminal residue" evidence="8">
    <location>
        <position position="1"/>
    </location>
</feature>
<dbReference type="CDD" id="cd02440">
    <property type="entry name" value="AdoMet_MTases"/>
    <property type="match status" value="1"/>
</dbReference>
<dbReference type="EMBL" id="UINC01094474">
    <property type="protein sequence ID" value="SVC49736.1"/>
    <property type="molecule type" value="Genomic_DNA"/>
</dbReference>
<sequence length="266" mass="31131">KKFVQIKAKKSLGQNFLIDKNIINKIVDVANIHPNDNILEIGPGTGNLTESILNKKPKKIYVIEKDERLVNLLSERFKNQITIINEDILKISEHSISNDELIVFGNLPYNISTQILAKWIISAYNKKWYKSLILMFQKEVANRILAKTNSKNYGRLTILSNWKLDVEKIFDISAYCFSPRPKVESSLLKFTPKKKYFEIKDAKNLEMITRVFFNQRRKKIKNSFNQIFSDSKYFAEKLNLDLNLRPQNLSPSTYYLITKQYENLRG</sequence>
<dbReference type="PANTHER" id="PTHR11727">
    <property type="entry name" value="DIMETHYLADENOSINE TRANSFERASE"/>
    <property type="match status" value="1"/>
</dbReference>
<dbReference type="Pfam" id="PF00398">
    <property type="entry name" value="RrnaAD"/>
    <property type="match status" value="1"/>
</dbReference>
<keyword evidence="6" id="KW-0694">RNA-binding</keyword>
<evidence type="ECO:0000259" key="7">
    <source>
        <dbReference type="SMART" id="SM00650"/>
    </source>
</evidence>
<keyword evidence="3" id="KW-0489">Methyltransferase</keyword>
<keyword evidence="4" id="KW-0808">Transferase</keyword>
<dbReference type="Gene3D" id="1.10.8.100">
    <property type="entry name" value="Ribosomal RNA adenine dimethylase-like, domain 2"/>
    <property type="match status" value="1"/>
</dbReference>
<evidence type="ECO:0000256" key="4">
    <source>
        <dbReference type="ARBA" id="ARBA00022679"/>
    </source>
</evidence>
<evidence type="ECO:0000256" key="1">
    <source>
        <dbReference type="ARBA" id="ARBA00022490"/>
    </source>
</evidence>
<reference evidence="8" key="1">
    <citation type="submission" date="2018-05" db="EMBL/GenBank/DDBJ databases">
        <authorList>
            <person name="Lanie J.A."/>
            <person name="Ng W.-L."/>
            <person name="Kazmierczak K.M."/>
            <person name="Andrzejewski T.M."/>
            <person name="Davidsen T.M."/>
            <person name="Wayne K.J."/>
            <person name="Tettelin H."/>
            <person name="Glass J.I."/>
            <person name="Rusch D."/>
            <person name="Podicherti R."/>
            <person name="Tsui H.-C.T."/>
            <person name="Winkler M.E."/>
        </authorList>
    </citation>
    <scope>NUCLEOTIDE SEQUENCE</scope>
</reference>
<dbReference type="PROSITE" id="PS01131">
    <property type="entry name" value="RRNA_A_DIMETH"/>
    <property type="match status" value="1"/>
</dbReference>
<dbReference type="SUPFAM" id="SSF53335">
    <property type="entry name" value="S-adenosyl-L-methionine-dependent methyltransferases"/>
    <property type="match status" value="1"/>
</dbReference>
<dbReference type="InterPro" id="IPR020596">
    <property type="entry name" value="rRNA_Ade_Mease_Trfase_CS"/>
</dbReference>
<dbReference type="NCBIfam" id="TIGR00755">
    <property type="entry name" value="ksgA"/>
    <property type="match status" value="1"/>
</dbReference>
<organism evidence="8">
    <name type="scientific">marine metagenome</name>
    <dbReference type="NCBI Taxonomy" id="408172"/>
    <lineage>
        <taxon>unclassified sequences</taxon>
        <taxon>metagenomes</taxon>
        <taxon>ecological metagenomes</taxon>
    </lineage>
</organism>
<dbReference type="HAMAP" id="MF_00607">
    <property type="entry name" value="16SrRNA_methyltr_A"/>
    <property type="match status" value="1"/>
</dbReference>
<evidence type="ECO:0000256" key="2">
    <source>
        <dbReference type="ARBA" id="ARBA00022552"/>
    </source>
</evidence>
<proteinExistence type="inferred from homology"/>
<accession>A0A382MLW6</accession>
<dbReference type="InterPro" id="IPR011530">
    <property type="entry name" value="rRNA_adenine_dimethylase"/>
</dbReference>
<evidence type="ECO:0000256" key="6">
    <source>
        <dbReference type="ARBA" id="ARBA00022884"/>
    </source>
</evidence>
<name>A0A382MLW6_9ZZZZ</name>
<dbReference type="AlphaFoldDB" id="A0A382MLW6"/>
<protein>
    <recommendedName>
        <fullName evidence="7">Ribosomal RNA adenine methylase transferase N-terminal domain-containing protein</fullName>
    </recommendedName>
</protein>
<evidence type="ECO:0000313" key="8">
    <source>
        <dbReference type="EMBL" id="SVC49736.1"/>
    </source>
</evidence>
<dbReference type="GO" id="GO:0000179">
    <property type="term" value="F:rRNA (adenine-N6,N6-)-dimethyltransferase activity"/>
    <property type="evidence" value="ECO:0007669"/>
    <property type="project" value="InterPro"/>
</dbReference>
<feature type="domain" description="Ribosomal RNA adenine methylase transferase N-terminal" evidence="7">
    <location>
        <begin position="22"/>
        <end position="194"/>
    </location>
</feature>
<dbReference type="PANTHER" id="PTHR11727:SF7">
    <property type="entry name" value="DIMETHYLADENOSINE TRANSFERASE-RELATED"/>
    <property type="match status" value="1"/>
</dbReference>